<feature type="region of interest" description="Disordered" evidence="1">
    <location>
        <begin position="89"/>
        <end position="108"/>
    </location>
</feature>
<sequence>MGPGDHVSERPSRRGDVPASGISKPGSYPPSSQNHFRSTANSPPAITGDLREEGGPALDFSPRPSPSSTLNLHCACLQISLLSLKEASGGAEGRPARSQLATSPMQTQPVTAKQNVRAWQAVASDTKTASNQGRQKTAEELLGKSPTKAPLESQFKSVFRQWFCEERSPRTGVTVASDSAHLCCPKQCAQLRLWPVTRGGTPQAHEDQEAPHFTLIWFMRSWSGTFLMNQDGTAPILEGRQITGTNGKKIWAALSSLARQWTLEDELEKERERRR</sequence>
<evidence type="ECO:0000256" key="1">
    <source>
        <dbReference type="SAM" id="MobiDB-lite"/>
    </source>
</evidence>
<keyword evidence="3" id="KW-1185">Reference proteome</keyword>
<feature type="region of interest" description="Disordered" evidence="1">
    <location>
        <begin position="124"/>
        <end position="147"/>
    </location>
</feature>
<dbReference type="AlphaFoldDB" id="A0A212D2P1"/>
<organism evidence="2 3">
    <name type="scientific">Cervus elaphus hippelaphus</name>
    <name type="common">European red deer</name>
    <dbReference type="NCBI Taxonomy" id="46360"/>
    <lineage>
        <taxon>Eukaryota</taxon>
        <taxon>Metazoa</taxon>
        <taxon>Chordata</taxon>
        <taxon>Craniata</taxon>
        <taxon>Vertebrata</taxon>
        <taxon>Euteleostomi</taxon>
        <taxon>Mammalia</taxon>
        <taxon>Eutheria</taxon>
        <taxon>Laurasiatheria</taxon>
        <taxon>Artiodactyla</taxon>
        <taxon>Ruminantia</taxon>
        <taxon>Pecora</taxon>
        <taxon>Cervidae</taxon>
        <taxon>Cervinae</taxon>
        <taxon>Cervus</taxon>
    </lineage>
</organism>
<dbReference type="Proteomes" id="UP000242450">
    <property type="component" value="Chromosome 9"/>
</dbReference>
<reference evidence="2 3" key="1">
    <citation type="journal article" date="2018" name="Mol. Genet. Genomics">
        <title>The red deer Cervus elaphus genome CerEla1.0: sequencing, annotating, genes, and chromosomes.</title>
        <authorList>
            <person name="Bana N.A."/>
            <person name="Nyiri A."/>
            <person name="Nagy J."/>
            <person name="Frank K."/>
            <person name="Nagy T."/>
            <person name="Steger V."/>
            <person name="Schiller M."/>
            <person name="Lakatos P."/>
            <person name="Sugar L."/>
            <person name="Horn P."/>
            <person name="Barta E."/>
            <person name="Orosz L."/>
        </authorList>
    </citation>
    <scope>NUCLEOTIDE SEQUENCE [LARGE SCALE GENOMIC DNA]</scope>
    <source>
        <strain evidence="2">Hungarian</strain>
    </source>
</reference>
<protein>
    <submittedName>
        <fullName evidence="2">Uncharacterized protein</fullName>
    </submittedName>
</protein>
<feature type="region of interest" description="Disordered" evidence="1">
    <location>
        <begin position="1"/>
        <end position="66"/>
    </location>
</feature>
<evidence type="ECO:0000313" key="3">
    <source>
        <dbReference type="Proteomes" id="UP000242450"/>
    </source>
</evidence>
<accession>A0A212D2P1</accession>
<feature type="compositionally biased region" description="Basic and acidic residues" evidence="1">
    <location>
        <begin position="1"/>
        <end position="16"/>
    </location>
</feature>
<feature type="compositionally biased region" description="Polar residues" evidence="1">
    <location>
        <begin position="29"/>
        <end position="44"/>
    </location>
</feature>
<proteinExistence type="predicted"/>
<dbReference type="EMBL" id="MKHE01000009">
    <property type="protein sequence ID" value="OWK12510.1"/>
    <property type="molecule type" value="Genomic_DNA"/>
</dbReference>
<name>A0A212D2P1_CEREH</name>
<evidence type="ECO:0000313" key="2">
    <source>
        <dbReference type="EMBL" id="OWK12510.1"/>
    </source>
</evidence>
<feature type="compositionally biased region" description="Polar residues" evidence="1">
    <location>
        <begin position="124"/>
        <end position="135"/>
    </location>
</feature>
<comment type="caution">
    <text evidence="2">The sequence shown here is derived from an EMBL/GenBank/DDBJ whole genome shotgun (WGS) entry which is preliminary data.</text>
</comment>
<feature type="compositionally biased region" description="Polar residues" evidence="1">
    <location>
        <begin position="99"/>
        <end position="108"/>
    </location>
</feature>
<gene>
    <name evidence="2" type="ORF">Celaphus_00003785</name>
</gene>